<name>A0ABP9R2F8_9PSEU</name>
<evidence type="ECO:0000313" key="1">
    <source>
        <dbReference type="EMBL" id="GAA5170647.1"/>
    </source>
</evidence>
<reference evidence="2" key="1">
    <citation type="journal article" date="2019" name="Int. J. Syst. Evol. Microbiol.">
        <title>The Global Catalogue of Microorganisms (GCM) 10K type strain sequencing project: providing services to taxonomists for standard genome sequencing and annotation.</title>
        <authorList>
            <consortium name="The Broad Institute Genomics Platform"/>
            <consortium name="The Broad Institute Genome Sequencing Center for Infectious Disease"/>
            <person name="Wu L."/>
            <person name="Ma J."/>
        </authorList>
    </citation>
    <scope>NUCLEOTIDE SEQUENCE [LARGE SCALE GENOMIC DNA]</scope>
    <source>
        <strain evidence="2">JCM 18303</strain>
    </source>
</reference>
<sequence>MNNRTSRSIVSGASRLIATIPHDLRIAPYRQIIAHVEDRLRLRLDQSAMLRKRWTLSAPTDRGTWVRIEARSPEQVAARGWGGVEAAESLVGVAKPEWYQAVSWREAGTRVWWRADETELVPDSPIWLAGTLPAEPDLSAAWWARLRGSLGALSRQSTTRLGNLPGGIVGEAYLNTLIERAARALGAAPPRPVSFEWVPAHADLTWANLTGPRCWLLDWADWGMAPRGLDAATLLLHSLAVPTLAARIRKEFAADLNSHSGRLVLLALCGHLATDAGKRAPALPEPVRREARRQLDMLTR</sequence>
<evidence type="ECO:0008006" key="3">
    <source>
        <dbReference type="Google" id="ProtNLM"/>
    </source>
</evidence>
<evidence type="ECO:0000313" key="2">
    <source>
        <dbReference type="Proteomes" id="UP001428817"/>
    </source>
</evidence>
<accession>A0ABP9R2F8</accession>
<dbReference type="Proteomes" id="UP001428817">
    <property type="component" value="Unassembled WGS sequence"/>
</dbReference>
<proteinExistence type="predicted"/>
<organism evidence="1 2">
    <name type="scientific">Pseudonocardia eucalypti</name>
    <dbReference type="NCBI Taxonomy" id="648755"/>
    <lineage>
        <taxon>Bacteria</taxon>
        <taxon>Bacillati</taxon>
        <taxon>Actinomycetota</taxon>
        <taxon>Actinomycetes</taxon>
        <taxon>Pseudonocardiales</taxon>
        <taxon>Pseudonocardiaceae</taxon>
        <taxon>Pseudonocardia</taxon>
    </lineage>
</organism>
<comment type="caution">
    <text evidence="1">The sequence shown here is derived from an EMBL/GenBank/DDBJ whole genome shotgun (WGS) entry which is preliminary data.</text>
</comment>
<dbReference type="EMBL" id="BAABJP010000044">
    <property type="protein sequence ID" value="GAA5170647.1"/>
    <property type="molecule type" value="Genomic_DNA"/>
</dbReference>
<protein>
    <recommendedName>
        <fullName evidence="3">Aminoglycoside phosphotransferase domain-containing protein</fullName>
    </recommendedName>
</protein>
<keyword evidence="2" id="KW-1185">Reference proteome</keyword>
<dbReference type="RefSeq" id="WP_185060011.1">
    <property type="nucleotide sequence ID" value="NZ_BAABJP010000044.1"/>
</dbReference>
<gene>
    <name evidence="1" type="ORF">GCM10023321_68150</name>
</gene>